<dbReference type="GO" id="GO:0006635">
    <property type="term" value="P:fatty acid beta-oxidation"/>
    <property type="evidence" value="ECO:0007669"/>
    <property type="project" value="TreeGrafter"/>
</dbReference>
<evidence type="ECO:0000256" key="1">
    <source>
        <dbReference type="ARBA" id="ARBA00005254"/>
    </source>
</evidence>
<dbReference type="InterPro" id="IPR001753">
    <property type="entry name" value="Enoyl-CoA_hydra/iso"/>
</dbReference>
<evidence type="ECO:0000256" key="2">
    <source>
        <dbReference type="ARBA" id="ARBA00023239"/>
    </source>
</evidence>
<accession>A0A0H2MV37</accession>
<dbReference type="InterPro" id="IPR014748">
    <property type="entry name" value="Enoyl-CoA_hydra_C"/>
</dbReference>
<dbReference type="PANTHER" id="PTHR11941:SF54">
    <property type="entry name" value="ENOYL-COA HYDRATASE, MITOCHONDRIAL"/>
    <property type="match status" value="1"/>
</dbReference>
<comment type="similarity">
    <text evidence="1">Belongs to the enoyl-CoA hydratase/isomerase family.</text>
</comment>
<dbReference type="SUPFAM" id="SSF52096">
    <property type="entry name" value="ClpP/crotonase"/>
    <property type="match status" value="1"/>
</dbReference>
<dbReference type="OrthoDB" id="9810797at2"/>
<dbReference type="PANTHER" id="PTHR11941">
    <property type="entry name" value="ENOYL-COA HYDRATASE-RELATED"/>
    <property type="match status" value="1"/>
</dbReference>
<comment type="caution">
    <text evidence="3">The sequence shown here is derived from an EMBL/GenBank/DDBJ whole genome shotgun (WGS) entry which is preliminary data.</text>
</comment>
<dbReference type="PATRIC" id="fig|1489064.4.peg.3875"/>
<protein>
    <submittedName>
        <fullName evidence="3">Enoyl-CoA hydratase</fullName>
    </submittedName>
</protein>
<dbReference type="Gene3D" id="3.90.226.10">
    <property type="entry name" value="2-enoyl-CoA Hydratase, Chain A, domain 1"/>
    <property type="match status" value="1"/>
</dbReference>
<dbReference type="GO" id="GO:0016829">
    <property type="term" value="F:lyase activity"/>
    <property type="evidence" value="ECO:0007669"/>
    <property type="project" value="UniProtKB-KW"/>
</dbReference>
<dbReference type="InterPro" id="IPR029045">
    <property type="entry name" value="ClpP/crotonase-like_dom_sf"/>
</dbReference>
<dbReference type="RefSeq" id="WP_047764527.1">
    <property type="nucleotide sequence ID" value="NZ_LAQL01000007.1"/>
</dbReference>
<keyword evidence="2" id="KW-0456">Lyase</keyword>
<dbReference type="EMBL" id="LAQL01000007">
    <property type="protein sequence ID" value="KLN60560.1"/>
    <property type="molecule type" value="Genomic_DNA"/>
</dbReference>
<gene>
    <name evidence="3" type="ORF">WH96_12755</name>
</gene>
<dbReference type="Gene3D" id="1.10.12.10">
    <property type="entry name" value="Lyase 2-enoyl-coa Hydratase, Chain A, domain 2"/>
    <property type="match status" value="1"/>
</dbReference>
<dbReference type="Pfam" id="PF00378">
    <property type="entry name" value="ECH_1"/>
    <property type="match status" value="1"/>
</dbReference>
<proteinExistence type="inferred from homology"/>
<reference evidence="3 4" key="1">
    <citation type="submission" date="2015-03" db="EMBL/GenBank/DDBJ databases">
        <title>Genome Sequence of Kiloniella spongiae MEBiC09566, isolated from a marine sponge.</title>
        <authorList>
            <person name="Shao Z."/>
            <person name="Wang L."/>
            <person name="Li X."/>
        </authorList>
    </citation>
    <scope>NUCLEOTIDE SEQUENCE [LARGE SCALE GENOMIC DNA]</scope>
    <source>
        <strain evidence="3 4">MEBiC09566</strain>
    </source>
</reference>
<dbReference type="Proteomes" id="UP000035444">
    <property type="component" value="Unassembled WGS sequence"/>
</dbReference>
<name>A0A0H2MV37_9PROT</name>
<dbReference type="CDD" id="cd06558">
    <property type="entry name" value="crotonase-like"/>
    <property type="match status" value="1"/>
</dbReference>
<keyword evidence="4" id="KW-1185">Reference proteome</keyword>
<sequence length="271" mass="29621">MSEGSQKDNKENKQDTVLAWREGNVATVVLNRPEKLNAFNLSMWQDLGTVMLKLAADVTLRCVVIRGAGGRAFAAGADIAEFQKVRFSSQQAVSYAKPMDRAVDAIRQCPHPTLAFIEGACMGGGLEIAAQCDLRIANQSARFGIPINKIGNVLPYPAMIALVDLVGRSVTMELLLEGRIFTAEEAYVKGLVGRVVDDNIAEAEVYNSARRIAEGAPLVARWHKKHATRVQNPTPLTAEELAQPFLCCDTEDYKEGVAAFLEKRKPCFKGK</sequence>
<organism evidence="3 4">
    <name type="scientific">Kiloniella spongiae</name>
    <dbReference type="NCBI Taxonomy" id="1489064"/>
    <lineage>
        <taxon>Bacteria</taxon>
        <taxon>Pseudomonadati</taxon>
        <taxon>Pseudomonadota</taxon>
        <taxon>Alphaproteobacteria</taxon>
        <taxon>Rhodospirillales</taxon>
        <taxon>Kiloniellaceae</taxon>
        <taxon>Kiloniella</taxon>
    </lineage>
</organism>
<evidence type="ECO:0000313" key="3">
    <source>
        <dbReference type="EMBL" id="KLN60560.1"/>
    </source>
</evidence>
<dbReference type="AlphaFoldDB" id="A0A0H2MV37"/>
<dbReference type="STRING" id="1489064.WH96_12755"/>
<evidence type="ECO:0000313" key="4">
    <source>
        <dbReference type="Proteomes" id="UP000035444"/>
    </source>
</evidence>